<dbReference type="SUPFAM" id="SSF55729">
    <property type="entry name" value="Acyl-CoA N-acyltransferases (Nat)"/>
    <property type="match status" value="1"/>
</dbReference>
<evidence type="ECO:0000313" key="4">
    <source>
        <dbReference type="EMBL" id="SAY42179.1"/>
    </source>
</evidence>
<keyword evidence="4" id="KW-0645">Protease</keyword>
<dbReference type="Gene3D" id="3.40.630.30">
    <property type="match status" value="1"/>
</dbReference>
<dbReference type="PANTHER" id="PTHR43877:SF2">
    <property type="entry name" value="AMINOALKYLPHOSPHONATE N-ACETYLTRANSFERASE-RELATED"/>
    <property type="match status" value="1"/>
</dbReference>
<dbReference type="GO" id="GO:0016747">
    <property type="term" value="F:acyltransferase activity, transferring groups other than amino-acyl groups"/>
    <property type="evidence" value="ECO:0007669"/>
    <property type="project" value="InterPro"/>
</dbReference>
<gene>
    <name evidence="4" type="primary">paiA</name>
    <name evidence="4" type="ORF">PWN146_00857</name>
</gene>
<proteinExistence type="predicted"/>
<accession>A0A1C3HAW4</accession>
<evidence type="ECO:0000256" key="2">
    <source>
        <dbReference type="ARBA" id="ARBA00023315"/>
    </source>
</evidence>
<dbReference type="InterPro" id="IPR000182">
    <property type="entry name" value="GNAT_dom"/>
</dbReference>
<dbReference type="GO" id="GO:0006508">
    <property type="term" value="P:proteolysis"/>
    <property type="evidence" value="ECO:0007669"/>
    <property type="project" value="UniProtKB-KW"/>
</dbReference>
<keyword evidence="4" id="KW-0378">Hydrolase</keyword>
<dbReference type="GO" id="GO:0008233">
    <property type="term" value="F:peptidase activity"/>
    <property type="evidence" value="ECO:0007669"/>
    <property type="project" value="UniProtKB-KW"/>
</dbReference>
<sequence length="170" mass="19806">MFTVRQALLEDLTQVRDIGIRTYRALFGELWRYPHELEAFLAEDFSVSALERTLRDPDVCWLLAYEDDALVGYARVNFDSLLAATQRRGAELQKIYFLPDYAGRGFGRQFFEQVQRRAVERRQPLLWLEVLKQNADAQRFYQRQGLALCGEAQYTSEQGAIELWAMSKAL</sequence>
<dbReference type="InterPro" id="IPR050832">
    <property type="entry name" value="Bact_Acetyltransf"/>
</dbReference>
<dbReference type="EMBL" id="LT575490">
    <property type="protein sequence ID" value="SAY42179.1"/>
    <property type="molecule type" value="Genomic_DNA"/>
</dbReference>
<dbReference type="CDD" id="cd04301">
    <property type="entry name" value="NAT_SF"/>
    <property type="match status" value="1"/>
</dbReference>
<dbReference type="PROSITE" id="PS51186">
    <property type="entry name" value="GNAT"/>
    <property type="match status" value="1"/>
</dbReference>
<evidence type="ECO:0000256" key="1">
    <source>
        <dbReference type="ARBA" id="ARBA00022679"/>
    </source>
</evidence>
<feature type="domain" description="N-acetyltransferase" evidence="3">
    <location>
        <begin position="18"/>
        <end position="170"/>
    </location>
</feature>
<organism evidence="4">
    <name type="scientific">Serratia marcescens</name>
    <dbReference type="NCBI Taxonomy" id="615"/>
    <lineage>
        <taxon>Bacteria</taxon>
        <taxon>Pseudomonadati</taxon>
        <taxon>Pseudomonadota</taxon>
        <taxon>Gammaproteobacteria</taxon>
        <taxon>Enterobacterales</taxon>
        <taxon>Yersiniaceae</taxon>
        <taxon>Serratia</taxon>
    </lineage>
</organism>
<keyword evidence="2 4" id="KW-0012">Acyltransferase</keyword>
<dbReference type="InterPro" id="IPR016181">
    <property type="entry name" value="Acyl_CoA_acyltransferase"/>
</dbReference>
<reference evidence="4" key="1">
    <citation type="submission" date="2016-05" db="EMBL/GenBank/DDBJ databases">
        <authorList>
            <person name="Cock P.J.A."/>
            <person name="Cock P.J.A."/>
        </authorList>
    </citation>
    <scope>NUCLEOTIDE SEQUENCE</scope>
    <source>
        <strain evidence="4">PWN146_assembly</strain>
    </source>
</reference>
<dbReference type="PANTHER" id="PTHR43877">
    <property type="entry name" value="AMINOALKYLPHOSPHONATE N-ACETYLTRANSFERASE-RELATED-RELATED"/>
    <property type="match status" value="1"/>
</dbReference>
<keyword evidence="1 4" id="KW-0808">Transferase</keyword>
<name>A0A1C3HAW4_SERMA</name>
<protein>
    <submittedName>
        <fullName evidence="4">Protease synthase and sporulation negative regulatory protein PAI 1</fullName>
        <ecNumber evidence="4">2.3.1.-</ecNumber>
    </submittedName>
</protein>
<evidence type="ECO:0000259" key="3">
    <source>
        <dbReference type="PROSITE" id="PS51186"/>
    </source>
</evidence>
<dbReference type="AlphaFoldDB" id="A0A1C3HAW4"/>
<dbReference type="Pfam" id="PF00583">
    <property type="entry name" value="Acetyltransf_1"/>
    <property type="match status" value="1"/>
</dbReference>
<dbReference type="EC" id="2.3.1.-" evidence="4"/>